<sequence>MTLLSKKSTDTCLLNQVTFILY</sequence>
<organism evidence="1">
    <name type="scientific">Lepeophtheirus salmonis</name>
    <name type="common">Salmon louse</name>
    <name type="synonym">Caligus salmonis</name>
    <dbReference type="NCBI Taxonomy" id="72036"/>
    <lineage>
        <taxon>Eukaryota</taxon>
        <taxon>Metazoa</taxon>
        <taxon>Ecdysozoa</taxon>
        <taxon>Arthropoda</taxon>
        <taxon>Crustacea</taxon>
        <taxon>Multicrustacea</taxon>
        <taxon>Hexanauplia</taxon>
        <taxon>Copepoda</taxon>
        <taxon>Siphonostomatoida</taxon>
        <taxon>Caligidae</taxon>
        <taxon>Lepeophtheirus</taxon>
    </lineage>
</organism>
<dbReference type="EMBL" id="HACA01024145">
    <property type="protein sequence ID" value="CDW41506.1"/>
    <property type="molecule type" value="Transcribed_RNA"/>
</dbReference>
<name>A0A0K2UUZ2_LEPSM</name>
<evidence type="ECO:0000313" key="1">
    <source>
        <dbReference type="EMBL" id="CDW41506.1"/>
    </source>
</evidence>
<protein>
    <submittedName>
        <fullName evidence="1">Uncharacterized protein</fullName>
    </submittedName>
</protein>
<reference evidence="1" key="1">
    <citation type="submission" date="2014-05" db="EMBL/GenBank/DDBJ databases">
        <authorList>
            <person name="Chronopoulou M."/>
        </authorList>
    </citation>
    <scope>NUCLEOTIDE SEQUENCE</scope>
    <source>
        <tissue evidence="1">Whole organism</tissue>
    </source>
</reference>
<dbReference type="AlphaFoldDB" id="A0A0K2UUZ2"/>
<proteinExistence type="predicted"/>
<accession>A0A0K2UUZ2</accession>